<dbReference type="AlphaFoldDB" id="A0A7I4YL59"/>
<dbReference type="InterPro" id="IPR051219">
    <property type="entry name" value="Heterochromatin_chromo-domain"/>
</dbReference>
<feature type="region of interest" description="Disordered" evidence="4">
    <location>
        <begin position="90"/>
        <end position="145"/>
    </location>
</feature>
<keyword evidence="3" id="KW-0175">Coiled coil</keyword>
<dbReference type="PROSITE" id="PS50013">
    <property type="entry name" value="CHROMO_2"/>
    <property type="match status" value="1"/>
</dbReference>
<dbReference type="SMART" id="SM00298">
    <property type="entry name" value="CHROMO"/>
    <property type="match status" value="1"/>
</dbReference>
<name>A0A7I4YL59_HAECO</name>
<dbReference type="WBParaSite" id="HCON_00104450-00001">
    <property type="protein sequence ID" value="HCON_00104450-00001"/>
    <property type="gene ID" value="HCON_00104450"/>
</dbReference>
<accession>A0A7I4YL59</accession>
<proteinExistence type="predicted"/>
<dbReference type="Gene3D" id="2.40.50.40">
    <property type="match status" value="1"/>
</dbReference>
<protein>
    <submittedName>
        <fullName evidence="7">Chromo domain-containing protein</fullName>
    </submittedName>
</protein>
<dbReference type="Proteomes" id="UP000025227">
    <property type="component" value="Unplaced"/>
</dbReference>
<dbReference type="PANTHER" id="PTHR22812">
    <property type="entry name" value="CHROMOBOX PROTEIN"/>
    <property type="match status" value="1"/>
</dbReference>
<dbReference type="OrthoDB" id="5874613at2759"/>
<dbReference type="SUPFAM" id="SSF54160">
    <property type="entry name" value="Chromo domain-like"/>
    <property type="match status" value="1"/>
</dbReference>
<sequence length="454" mass="52028">MAASRRNLCRRKYDELSDQFFAEIDEICQKHRYTKDDIDRSMKRLLKIAEFRDPTPNDVSMSTSLGNITKEHLESFLVVFRDLVERPVEDATVNGETDTMSQPSSDSDSDGLKIEDVLPSPSESSDSEHSCVNLDEVSSDTEEEQYEVERIISRTVNAEGKYVYHIKWKGYETSSDPENFVDEENMHCPELIEEFERLEKLKKKQRAKRLEEQAILARKRKLEAERRAKAAFSLKSRSSSDEEHRRKSCKEINLCSSTSSSEEEDKQLSPELPNIKHRSRSPPAIKNAVPSRSPNRQRKKKKHKSSSSLKKRINWSSTSSEDDEVGTNGEKEQFVNDFPSENIKEESNGTTVSEDTIDPEAAFKYIMRETDGFRKGYKAVKVSVVCEHPITKKLVAVVVFTDPLDDHEFAQYIPFRETVLNAPQELRDYFTAADNADPKNLALSLVLQYPNKPP</sequence>
<dbReference type="Pfam" id="PF00385">
    <property type="entry name" value="Chromo"/>
    <property type="match status" value="1"/>
</dbReference>
<feature type="compositionally biased region" description="Basic residues" evidence="4">
    <location>
        <begin position="295"/>
        <end position="313"/>
    </location>
</feature>
<evidence type="ECO:0000256" key="4">
    <source>
        <dbReference type="SAM" id="MobiDB-lite"/>
    </source>
</evidence>
<dbReference type="OMA" id="KYIMRET"/>
<feature type="coiled-coil region" evidence="3">
    <location>
        <begin position="188"/>
        <end position="227"/>
    </location>
</feature>
<keyword evidence="6" id="KW-1185">Reference proteome</keyword>
<evidence type="ECO:0000313" key="7">
    <source>
        <dbReference type="WBParaSite" id="HCON_00104450-00001"/>
    </source>
</evidence>
<dbReference type="InterPro" id="IPR000953">
    <property type="entry name" value="Chromo/chromo_shadow_dom"/>
</dbReference>
<evidence type="ECO:0000256" key="2">
    <source>
        <dbReference type="ARBA" id="ARBA00023242"/>
    </source>
</evidence>
<dbReference type="GO" id="GO:0005634">
    <property type="term" value="C:nucleus"/>
    <property type="evidence" value="ECO:0007669"/>
    <property type="project" value="UniProtKB-SubCell"/>
</dbReference>
<feature type="compositionally biased region" description="Polar residues" evidence="4">
    <location>
        <begin position="94"/>
        <end position="106"/>
    </location>
</feature>
<comment type="subcellular location">
    <subcellularLocation>
        <location evidence="1">Nucleus</location>
    </subcellularLocation>
</comment>
<reference evidence="7" key="1">
    <citation type="submission" date="2020-12" db="UniProtKB">
        <authorList>
            <consortium name="WormBaseParasite"/>
        </authorList>
    </citation>
    <scope>IDENTIFICATION</scope>
    <source>
        <strain evidence="7">MHco3</strain>
    </source>
</reference>
<evidence type="ECO:0000256" key="1">
    <source>
        <dbReference type="ARBA" id="ARBA00004123"/>
    </source>
</evidence>
<feature type="domain" description="Chromo" evidence="5">
    <location>
        <begin position="146"/>
        <end position="207"/>
    </location>
</feature>
<keyword evidence="2" id="KW-0539">Nucleus</keyword>
<feature type="region of interest" description="Disordered" evidence="4">
    <location>
        <begin position="230"/>
        <end position="249"/>
    </location>
</feature>
<evidence type="ECO:0000259" key="5">
    <source>
        <dbReference type="PROSITE" id="PS50013"/>
    </source>
</evidence>
<dbReference type="InterPro" id="IPR016197">
    <property type="entry name" value="Chromo-like_dom_sf"/>
</dbReference>
<feature type="region of interest" description="Disordered" evidence="4">
    <location>
        <begin position="256"/>
        <end position="331"/>
    </location>
</feature>
<evidence type="ECO:0000256" key="3">
    <source>
        <dbReference type="SAM" id="Coils"/>
    </source>
</evidence>
<evidence type="ECO:0000313" key="6">
    <source>
        <dbReference type="Proteomes" id="UP000025227"/>
    </source>
</evidence>
<dbReference type="InterPro" id="IPR023780">
    <property type="entry name" value="Chromo_domain"/>
</dbReference>
<organism evidence="6 7">
    <name type="scientific">Haemonchus contortus</name>
    <name type="common">Barber pole worm</name>
    <dbReference type="NCBI Taxonomy" id="6289"/>
    <lineage>
        <taxon>Eukaryota</taxon>
        <taxon>Metazoa</taxon>
        <taxon>Ecdysozoa</taxon>
        <taxon>Nematoda</taxon>
        <taxon>Chromadorea</taxon>
        <taxon>Rhabditida</taxon>
        <taxon>Rhabditina</taxon>
        <taxon>Rhabditomorpha</taxon>
        <taxon>Strongyloidea</taxon>
        <taxon>Trichostrongylidae</taxon>
        <taxon>Haemonchus</taxon>
    </lineage>
</organism>